<keyword evidence="6" id="KW-1185">Reference proteome</keyword>
<proteinExistence type="inferred from homology"/>
<dbReference type="InterPro" id="IPR000805">
    <property type="entry name" value="Glyco_hydro_26"/>
</dbReference>
<evidence type="ECO:0000313" key="6">
    <source>
        <dbReference type="Proteomes" id="UP000199607"/>
    </source>
</evidence>
<accession>A0A1I4I6L9</accession>
<keyword evidence="2 5" id="KW-0378">Hydrolase</keyword>
<dbReference type="InterPro" id="IPR022790">
    <property type="entry name" value="GH26_dom"/>
</dbReference>
<gene>
    <name evidence="5" type="ORF">SAMN04487950_3989</name>
</gene>
<keyword evidence="3" id="KW-0326">Glycosidase</keyword>
<sequence>MTEYNGFRREEPDMKRRECLTLFSTGCVVASSGCLEAAGSRSPLLHGFYPGRKAASPATFRPFEKWLGRVPTVLTLYVNANLSEDSIRDYLDTQLTPVWQTGHVPVITWLPYLGTPEQTPADIERRIHTGQYDDIIDRWISALTEWVLDGDGEDRRLYFRPLPEMNGNWLPWSAVGTETTPADYRSAWQYLYNRFREAGLTATHVQWMWNPNFREVGGVATEEYYPGDEFVDWVGIDGYNFGSTQDWSEWMSPDEVFAPMLSRVRTLTQKPVAFPEFGSTSFKEGTPRPAAKSQWITDVYEFMRREDVKMACWFNVDKETDWAVFDGTRGTDTYETDDRQYNVYDSYKRAVTRDVLSNGERPERLLTDDQFAGNF</sequence>
<dbReference type="PANTHER" id="PTHR40079">
    <property type="entry name" value="MANNAN ENDO-1,4-BETA-MANNOSIDASE E-RELATED"/>
    <property type="match status" value="1"/>
</dbReference>
<evidence type="ECO:0000259" key="4">
    <source>
        <dbReference type="PROSITE" id="PS51764"/>
    </source>
</evidence>
<dbReference type="SUPFAM" id="SSF51445">
    <property type="entry name" value="(Trans)glycosidases"/>
    <property type="match status" value="1"/>
</dbReference>
<evidence type="ECO:0000313" key="5">
    <source>
        <dbReference type="EMBL" id="SFL49717.1"/>
    </source>
</evidence>
<evidence type="ECO:0000256" key="2">
    <source>
        <dbReference type="ARBA" id="ARBA00022801"/>
    </source>
</evidence>
<dbReference type="Proteomes" id="UP000199607">
    <property type="component" value="Unassembled WGS sequence"/>
</dbReference>
<dbReference type="AlphaFoldDB" id="A0A1I4I6L9"/>
<evidence type="ECO:0000256" key="3">
    <source>
        <dbReference type="ARBA" id="ARBA00023295"/>
    </source>
</evidence>
<reference evidence="6" key="1">
    <citation type="submission" date="2016-10" db="EMBL/GenBank/DDBJ databases">
        <authorList>
            <person name="Varghese N."/>
            <person name="Submissions S."/>
        </authorList>
    </citation>
    <scope>NUCLEOTIDE SEQUENCE [LARGE SCALE GENOMIC DNA]</scope>
    <source>
        <strain evidence="6">CGMCC 1.7738</strain>
    </source>
</reference>
<dbReference type="Gene3D" id="3.20.20.80">
    <property type="entry name" value="Glycosidases"/>
    <property type="match status" value="1"/>
</dbReference>
<dbReference type="STRING" id="553466.SAMN04487950_3989"/>
<protein>
    <submittedName>
        <fullName evidence="5">Glycosyl hydrolase family 26</fullName>
    </submittedName>
</protein>
<comment type="similarity">
    <text evidence="1">Belongs to the glycosyl hydrolase 26 family.</text>
</comment>
<dbReference type="EMBL" id="FOTC01000007">
    <property type="protein sequence ID" value="SFL49717.1"/>
    <property type="molecule type" value="Genomic_DNA"/>
</dbReference>
<feature type="domain" description="GH26" evidence="4">
    <location>
        <begin position="17"/>
        <end position="354"/>
    </location>
</feature>
<dbReference type="PANTHER" id="PTHR40079:SF4">
    <property type="entry name" value="GH26 DOMAIN-CONTAINING PROTEIN-RELATED"/>
    <property type="match status" value="1"/>
</dbReference>
<dbReference type="GO" id="GO:0016985">
    <property type="term" value="F:mannan endo-1,4-beta-mannosidase activity"/>
    <property type="evidence" value="ECO:0007669"/>
    <property type="project" value="InterPro"/>
</dbReference>
<name>A0A1I4I6L9_9EURY</name>
<dbReference type="InterPro" id="IPR017853">
    <property type="entry name" value="GH"/>
</dbReference>
<evidence type="ECO:0000256" key="1">
    <source>
        <dbReference type="ARBA" id="ARBA00007754"/>
    </source>
</evidence>
<dbReference type="Pfam" id="PF02156">
    <property type="entry name" value="Glyco_hydro_26"/>
    <property type="match status" value="1"/>
</dbReference>
<dbReference type="PROSITE" id="PS51764">
    <property type="entry name" value="GH26"/>
    <property type="match status" value="1"/>
</dbReference>
<organism evidence="5 6">
    <name type="scientific">Halogranum rubrum</name>
    <dbReference type="NCBI Taxonomy" id="553466"/>
    <lineage>
        <taxon>Archaea</taxon>
        <taxon>Methanobacteriati</taxon>
        <taxon>Methanobacteriota</taxon>
        <taxon>Stenosarchaea group</taxon>
        <taxon>Halobacteria</taxon>
        <taxon>Halobacteriales</taxon>
        <taxon>Haloferacaceae</taxon>
    </lineage>
</organism>
<dbReference type="GO" id="GO:0006080">
    <property type="term" value="P:substituted mannan metabolic process"/>
    <property type="evidence" value="ECO:0007669"/>
    <property type="project" value="InterPro"/>
</dbReference>